<dbReference type="AlphaFoldDB" id="A0A085M6Y1"/>
<sequence>MASASREWYGMIASSGRSPFRQCSNRNFEYRPDASHLWRELVMRKAADNEQGEQRQHNSRLGCTHNEICLLGRGDG</sequence>
<dbReference type="EMBL" id="KL367492">
    <property type="protein sequence ID" value="KFD69894.1"/>
    <property type="molecule type" value="Genomic_DNA"/>
</dbReference>
<reference evidence="1 3" key="1">
    <citation type="journal article" date="2014" name="Nat. Genet.">
        <title>Genome and transcriptome of the porcine whipworm Trichuris suis.</title>
        <authorList>
            <person name="Jex A.R."/>
            <person name="Nejsum P."/>
            <person name="Schwarz E.M."/>
            <person name="Hu L."/>
            <person name="Young N.D."/>
            <person name="Hall R.S."/>
            <person name="Korhonen P.K."/>
            <person name="Liao S."/>
            <person name="Thamsborg S."/>
            <person name="Xia J."/>
            <person name="Xu P."/>
            <person name="Wang S."/>
            <person name="Scheerlinck J.P."/>
            <person name="Hofmann A."/>
            <person name="Sternberg P.W."/>
            <person name="Wang J."/>
            <person name="Gasser R.B."/>
        </authorList>
    </citation>
    <scope>NUCLEOTIDE SEQUENCE [LARGE SCALE GENOMIC DNA]</scope>
    <source>
        <strain evidence="2">DCEP-RM93F</strain>
        <strain evidence="1">DCEP-RM93M</strain>
    </source>
</reference>
<name>A0A085M6Y1_9BILA</name>
<gene>
    <name evidence="1" type="ORF">M513_06093</name>
    <name evidence="2" type="ORF">M514_06093</name>
</gene>
<evidence type="ECO:0000313" key="1">
    <source>
        <dbReference type="EMBL" id="KFD52977.1"/>
    </source>
</evidence>
<dbReference type="Proteomes" id="UP000030764">
    <property type="component" value="Unassembled WGS sequence"/>
</dbReference>
<accession>A0A085M6Y1</accession>
<keyword evidence="3" id="KW-1185">Reference proteome</keyword>
<dbReference type="Proteomes" id="UP000030758">
    <property type="component" value="Unassembled WGS sequence"/>
</dbReference>
<protein>
    <submittedName>
        <fullName evidence="1">Uncharacterized protein</fullName>
    </submittedName>
</protein>
<organism evidence="1 3">
    <name type="scientific">Trichuris suis</name>
    <name type="common">pig whipworm</name>
    <dbReference type="NCBI Taxonomy" id="68888"/>
    <lineage>
        <taxon>Eukaryota</taxon>
        <taxon>Metazoa</taxon>
        <taxon>Ecdysozoa</taxon>
        <taxon>Nematoda</taxon>
        <taxon>Enoplea</taxon>
        <taxon>Dorylaimia</taxon>
        <taxon>Trichinellida</taxon>
        <taxon>Trichuridae</taxon>
        <taxon>Trichuris</taxon>
    </lineage>
</organism>
<dbReference type="EMBL" id="KL363221">
    <property type="protein sequence ID" value="KFD52977.1"/>
    <property type="molecule type" value="Genomic_DNA"/>
</dbReference>
<proteinExistence type="predicted"/>
<evidence type="ECO:0000313" key="2">
    <source>
        <dbReference type="EMBL" id="KFD69894.1"/>
    </source>
</evidence>
<evidence type="ECO:0000313" key="3">
    <source>
        <dbReference type="Proteomes" id="UP000030764"/>
    </source>
</evidence>